<evidence type="ECO:0000313" key="2">
    <source>
        <dbReference type="Proteomes" id="UP000001025"/>
    </source>
</evidence>
<dbReference type="STRING" id="243090.RB8648"/>
<name>Q7UMR3_RHOBA</name>
<reference evidence="1 2" key="1">
    <citation type="journal article" date="2003" name="Proc. Natl. Acad. Sci. U.S.A.">
        <title>Complete genome sequence of the marine planctomycete Pirellula sp. strain 1.</title>
        <authorList>
            <person name="Gloeckner F.O."/>
            <person name="Kube M."/>
            <person name="Bauer M."/>
            <person name="Teeling H."/>
            <person name="Lombardot T."/>
            <person name="Ludwig W."/>
            <person name="Gade D."/>
            <person name="Beck A."/>
            <person name="Borzym K."/>
            <person name="Heitmann K."/>
            <person name="Rabus R."/>
            <person name="Schlesner H."/>
            <person name="Amann R."/>
            <person name="Reinhardt R."/>
        </authorList>
    </citation>
    <scope>NUCLEOTIDE SEQUENCE [LARGE SCALE GENOMIC DNA]</scope>
    <source>
        <strain evidence="2">DSM 10527 / NCIMB 13988 / SH1</strain>
    </source>
</reference>
<sequence>MNPPLTVFWPTRIDPVLWKFDQDVALGSDETSRFATNRKRTGIQTSILTNQSAVSCVRQVDHLFVDQRFVGQIAQRHTRALWGWRLSGGFGSM</sequence>
<dbReference type="InParanoid" id="Q7UMR3"/>
<dbReference type="AlphaFoldDB" id="Q7UMR3"/>
<protein>
    <submittedName>
        <fullName evidence="1">Uncharacterized protein</fullName>
    </submittedName>
</protein>
<dbReference type="KEGG" id="rba:RB8648"/>
<dbReference type="EMBL" id="BX294148">
    <property type="protein sequence ID" value="CAD75840.1"/>
    <property type="molecule type" value="Genomic_DNA"/>
</dbReference>
<keyword evidence="2" id="KW-1185">Reference proteome</keyword>
<dbReference type="EnsemblBacteria" id="CAD75840">
    <property type="protein sequence ID" value="CAD75840"/>
    <property type="gene ID" value="RB8648"/>
</dbReference>
<evidence type="ECO:0000313" key="1">
    <source>
        <dbReference type="EMBL" id="CAD75840.1"/>
    </source>
</evidence>
<gene>
    <name evidence="1" type="ordered locus">RB8648</name>
</gene>
<organism evidence="1 2">
    <name type="scientific">Rhodopirellula baltica (strain DSM 10527 / NCIMB 13988 / SH1)</name>
    <dbReference type="NCBI Taxonomy" id="243090"/>
    <lineage>
        <taxon>Bacteria</taxon>
        <taxon>Pseudomonadati</taxon>
        <taxon>Planctomycetota</taxon>
        <taxon>Planctomycetia</taxon>
        <taxon>Pirellulales</taxon>
        <taxon>Pirellulaceae</taxon>
        <taxon>Rhodopirellula</taxon>
    </lineage>
</organism>
<dbReference type="HOGENOM" id="CLU_2397608_0_0_0"/>
<proteinExistence type="predicted"/>
<dbReference type="Proteomes" id="UP000001025">
    <property type="component" value="Chromosome"/>
</dbReference>
<accession>Q7UMR3</accession>